<dbReference type="Gene3D" id="3.10.129.10">
    <property type="entry name" value="Hotdog Thioesterase"/>
    <property type="match status" value="1"/>
</dbReference>
<dbReference type="RefSeq" id="WP_301589321.1">
    <property type="nucleotide sequence ID" value="NZ_JAPFQI010000003.1"/>
</dbReference>
<accession>A0ABT3NTE4</accession>
<protein>
    <submittedName>
        <fullName evidence="3">Acyl-CoA thioesterase</fullName>
    </submittedName>
</protein>
<dbReference type="Pfam" id="PF13279">
    <property type="entry name" value="4HBT_2"/>
    <property type="match status" value="1"/>
</dbReference>
<gene>
    <name evidence="3" type="ORF">OF850_07300</name>
</gene>
<dbReference type="InterPro" id="IPR050563">
    <property type="entry name" value="4-hydroxybenzoyl-CoA_TE"/>
</dbReference>
<evidence type="ECO:0000256" key="1">
    <source>
        <dbReference type="ARBA" id="ARBA00005953"/>
    </source>
</evidence>
<organism evidence="3 4">
    <name type="scientific">Sabulicella glaciei</name>
    <dbReference type="NCBI Taxonomy" id="2984948"/>
    <lineage>
        <taxon>Bacteria</taxon>
        <taxon>Pseudomonadati</taxon>
        <taxon>Pseudomonadota</taxon>
        <taxon>Alphaproteobacteria</taxon>
        <taxon>Acetobacterales</taxon>
        <taxon>Acetobacteraceae</taxon>
        <taxon>Sabulicella</taxon>
    </lineage>
</organism>
<keyword evidence="2" id="KW-0378">Hydrolase</keyword>
<sequence>MSGARPAPLRDGDFPVLVPITTRWADNDAFSHINNVAYYSFFDTAVNMWLVENGILDIASSPLVGLVVETGCRYRRPLAYPMTVRIGLRVARLGTSSVRYDVAAFDTAEEAAAEGNFTHVYVDRASGRPASIPEDWREKFRRIAVPATPS</sequence>
<keyword evidence="4" id="KW-1185">Reference proteome</keyword>
<dbReference type="SUPFAM" id="SSF54637">
    <property type="entry name" value="Thioesterase/thiol ester dehydrase-isomerase"/>
    <property type="match status" value="1"/>
</dbReference>
<dbReference type="EMBL" id="JAPFQI010000003">
    <property type="protein sequence ID" value="MCW8085427.1"/>
    <property type="molecule type" value="Genomic_DNA"/>
</dbReference>
<comment type="caution">
    <text evidence="3">The sequence shown here is derived from an EMBL/GenBank/DDBJ whole genome shotgun (WGS) entry which is preliminary data.</text>
</comment>
<evidence type="ECO:0000256" key="2">
    <source>
        <dbReference type="ARBA" id="ARBA00022801"/>
    </source>
</evidence>
<dbReference type="PANTHER" id="PTHR31793">
    <property type="entry name" value="4-HYDROXYBENZOYL-COA THIOESTERASE FAMILY MEMBER"/>
    <property type="match status" value="1"/>
</dbReference>
<evidence type="ECO:0000313" key="3">
    <source>
        <dbReference type="EMBL" id="MCW8085427.1"/>
    </source>
</evidence>
<reference evidence="3 4" key="1">
    <citation type="submission" date="2022-10" db="EMBL/GenBank/DDBJ databases">
        <title>Roseococcus glaciei nov., sp. nov., isolated from glacier.</title>
        <authorList>
            <person name="Liu Q."/>
            <person name="Xin Y.-H."/>
        </authorList>
    </citation>
    <scope>NUCLEOTIDE SEQUENCE [LARGE SCALE GENOMIC DNA]</scope>
    <source>
        <strain evidence="3 4">MDT2-1-1</strain>
    </source>
</reference>
<dbReference type="InterPro" id="IPR029069">
    <property type="entry name" value="HotDog_dom_sf"/>
</dbReference>
<dbReference type="Proteomes" id="UP001526430">
    <property type="component" value="Unassembled WGS sequence"/>
</dbReference>
<evidence type="ECO:0000313" key="4">
    <source>
        <dbReference type="Proteomes" id="UP001526430"/>
    </source>
</evidence>
<dbReference type="CDD" id="cd00586">
    <property type="entry name" value="4HBT"/>
    <property type="match status" value="1"/>
</dbReference>
<name>A0ABT3NTE4_9PROT</name>
<proteinExistence type="inferred from homology"/>
<comment type="similarity">
    <text evidence="1">Belongs to the 4-hydroxybenzoyl-CoA thioesterase family.</text>
</comment>
<dbReference type="PANTHER" id="PTHR31793:SF27">
    <property type="entry name" value="NOVEL THIOESTERASE SUPERFAMILY DOMAIN AND SAPOSIN A-TYPE DOMAIN CONTAINING PROTEIN (0610012H03RIK)"/>
    <property type="match status" value="1"/>
</dbReference>